<dbReference type="GO" id="GO:0008616">
    <property type="term" value="P:tRNA queuosine(34) biosynthetic process"/>
    <property type="evidence" value="ECO:0007669"/>
    <property type="project" value="UniProtKB-UniRule"/>
</dbReference>
<evidence type="ECO:0000256" key="9">
    <source>
        <dbReference type="ARBA" id="ARBA00061210"/>
    </source>
</evidence>
<comment type="similarity">
    <text evidence="9 13">Belongs to the QueA family.</text>
</comment>
<evidence type="ECO:0000313" key="15">
    <source>
        <dbReference type="Proteomes" id="UP001160519"/>
    </source>
</evidence>
<dbReference type="PANTHER" id="PTHR30307:SF0">
    <property type="entry name" value="S-ADENOSYLMETHIONINE:TRNA RIBOSYLTRANSFERASE-ISOMERASE"/>
    <property type="match status" value="1"/>
</dbReference>
<dbReference type="InterPro" id="IPR036100">
    <property type="entry name" value="QueA_sf"/>
</dbReference>
<name>A0AA43Q782_9GAMM</name>
<dbReference type="NCBIfam" id="NF001140">
    <property type="entry name" value="PRK00147.1"/>
    <property type="match status" value="1"/>
</dbReference>
<comment type="subunit">
    <text evidence="3 13">Monomer.</text>
</comment>
<evidence type="ECO:0000256" key="5">
    <source>
        <dbReference type="ARBA" id="ARBA00022679"/>
    </source>
</evidence>
<dbReference type="FunFam" id="3.40.1780.10:FF:000001">
    <property type="entry name" value="S-adenosylmethionine:tRNA ribosyltransferase-isomerase"/>
    <property type="match status" value="1"/>
</dbReference>
<proteinExistence type="inferred from homology"/>
<dbReference type="Pfam" id="PF02547">
    <property type="entry name" value="Queuosine_synth"/>
    <property type="match status" value="1"/>
</dbReference>
<protein>
    <recommendedName>
        <fullName evidence="11 13">S-adenosylmethionine:tRNA ribosyltransferase-isomerase</fullName>
        <ecNumber evidence="10 13">2.4.99.17</ecNumber>
    </recommendedName>
    <alternativeName>
        <fullName evidence="12 13">Queuosine biosynthesis protein QueA</fullName>
    </alternativeName>
</protein>
<dbReference type="InterPro" id="IPR003699">
    <property type="entry name" value="QueA"/>
</dbReference>
<comment type="subcellular location">
    <subcellularLocation>
        <location evidence="1 13">Cytoplasm</location>
    </subcellularLocation>
</comment>
<gene>
    <name evidence="13 14" type="primary">queA</name>
    <name evidence="14" type="ORF">PSU93_11515</name>
</gene>
<evidence type="ECO:0000256" key="3">
    <source>
        <dbReference type="ARBA" id="ARBA00011245"/>
    </source>
</evidence>
<keyword evidence="15" id="KW-1185">Reference proteome</keyword>
<dbReference type="EC" id="2.4.99.17" evidence="10 13"/>
<organism evidence="14 15">
    <name type="scientific">Candidatus Methylobacter titanis</name>
    <dbReference type="NCBI Taxonomy" id="3053457"/>
    <lineage>
        <taxon>Bacteria</taxon>
        <taxon>Pseudomonadati</taxon>
        <taxon>Pseudomonadota</taxon>
        <taxon>Gammaproteobacteria</taxon>
        <taxon>Methylococcales</taxon>
        <taxon>Methylococcaceae</taxon>
        <taxon>Methylobacter</taxon>
    </lineage>
</organism>
<comment type="caution">
    <text evidence="14">The sequence shown here is derived from an EMBL/GenBank/DDBJ whole genome shotgun (WGS) entry which is preliminary data.</text>
</comment>
<keyword evidence="7 13" id="KW-0671">Queuosine biosynthesis</keyword>
<evidence type="ECO:0000256" key="1">
    <source>
        <dbReference type="ARBA" id="ARBA00004496"/>
    </source>
</evidence>
<keyword evidence="6 13" id="KW-0949">S-adenosyl-L-methionine</keyword>
<reference evidence="14" key="1">
    <citation type="submission" date="2023-01" db="EMBL/GenBank/DDBJ databases">
        <title>Biogeochemical cycle of methane in antarctic sediments.</title>
        <authorList>
            <person name="Roldan D.M."/>
            <person name="Menes R.J."/>
        </authorList>
    </citation>
    <scope>NUCLEOTIDE SEQUENCE [LARGE SCALE GENOMIC DNA]</scope>
    <source>
        <strain evidence="14">K-2018 MAG008</strain>
    </source>
</reference>
<dbReference type="PANTHER" id="PTHR30307">
    <property type="entry name" value="S-ADENOSYLMETHIONINE:TRNA RIBOSYLTRANSFERASE-ISOMERASE"/>
    <property type="match status" value="1"/>
</dbReference>
<dbReference type="Gene3D" id="3.40.1780.10">
    <property type="entry name" value="QueA-like"/>
    <property type="match status" value="1"/>
</dbReference>
<dbReference type="AlphaFoldDB" id="A0AA43Q782"/>
<keyword evidence="5 13" id="KW-0808">Transferase</keyword>
<evidence type="ECO:0000256" key="13">
    <source>
        <dbReference type="HAMAP-Rule" id="MF_00113"/>
    </source>
</evidence>
<dbReference type="HAMAP" id="MF_00113">
    <property type="entry name" value="QueA"/>
    <property type="match status" value="1"/>
</dbReference>
<evidence type="ECO:0000256" key="7">
    <source>
        <dbReference type="ARBA" id="ARBA00022785"/>
    </source>
</evidence>
<sequence>MKKSDFNYLLPEALIAQKPLAERDASRLLCMDRHTGQITDRQFTDFIDLIDQRDLLVFNDTKVIPARLFGKKPSGGKVEILIERILDDHRAIAHVRSSKSAKAGTLIALDKGYCCEVLGREDDLFQLEFKGDTRLLSILEQIGHIPLPPYITREDDQFDLTRYQTVFAREAGAVAAPTAGLHFDQVLMDKLKTKGIQRAFVTLHVGSGTFQPVRVEDLSEHLMHKEYFAVLPETVAAVQQARARGGRVIAIGTTAVRALESASQSGQLETGFGDTDLFVTPGYQFKSVDAMLTNFHLPESTLLMLVSAFAGYEPIMNAYSHAIDESYRFFSYGDAMFLG</sequence>
<dbReference type="Proteomes" id="UP001160519">
    <property type="component" value="Unassembled WGS sequence"/>
</dbReference>
<evidence type="ECO:0000256" key="8">
    <source>
        <dbReference type="ARBA" id="ARBA00052751"/>
    </source>
</evidence>
<evidence type="ECO:0000256" key="11">
    <source>
        <dbReference type="ARBA" id="ARBA00069325"/>
    </source>
</evidence>
<dbReference type="GO" id="GO:0005737">
    <property type="term" value="C:cytoplasm"/>
    <property type="evidence" value="ECO:0007669"/>
    <property type="project" value="UniProtKB-SubCell"/>
</dbReference>
<accession>A0AA43Q782</accession>
<evidence type="ECO:0000256" key="10">
    <source>
        <dbReference type="ARBA" id="ARBA00066503"/>
    </source>
</evidence>
<dbReference type="NCBIfam" id="TIGR00113">
    <property type="entry name" value="queA"/>
    <property type="match status" value="1"/>
</dbReference>
<dbReference type="EMBL" id="JAQSDF010000042">
    <property type="protein sequence ID" value="MDI1231767.1"/>
    <property type="molecule type" value="Genomic_DNA"/>
</dbReference>
<dbReference type="InterPro" id="IPR042118">
    <property type="entry name" value="QueA_dom1"/>
</dbReference>
<dbReference type="InterPro" id="IPR042119">
    <property type="entry name" value="QueA_dom2"/>
</dbReference>
<dbReference type="GO" id="GO:0051075">
    <property type="term" value="F:S-adenosylmethionine:tRNA ribosyltransferase-isomerase activity"/>
    <property type="evidence" value="ECO:0007669"/>
    <property type="project" value="UniProtKB-EC"/>
</dbReference>
<evidence type="ECO:0000256" key="2">
    <source>
        <dbReference type="ARBA" id="ARBA00004691"/>
    </source>
</evidence>
<dbReference type="SUPFAM" id="SSF111337">
    <property type="entry name" value="QueA-like"/>
    <property type="match status" value="1"/>
</dbReference>
<evidence type="ECO:0000313" key="14">
    <source>
        <dbReference type="EMBL" id="MDI1231767.1"/>
    </source>
</evidence>
<comment type="function">
    <text evidence="13">Transfers and isomerizes the ribose moiety from AdoMet to the 7-aminomethyl group of 7-deazaguanine (preQ1-tRNA) to give epoxyqueuosine (oQ-tRNA).</text>
</comment>
<comment type="catalytic activity">
    <reaction evidence="8 13">
        <text>7-aminomethyl-7-carbaguanosine(34) in tRNA + S-adenosyl-L-methionine = epoxyqueuosine(34) in tRNA + adenine + L-methionine + 2 H(+)</text>
        <dbReference type="Rhea" id="RHEA:32155"/>
        <dbReference type="Rhea" id="RHEA-COMP:10342"/>
        <dbReference type="Rhea" id="RHEA-COMP:18582"/>
        <dbReference type="ChEBI" id="CHEBI:15378"/>
        <dbReference type="ChEBI" id="CHEBI:16708"/>
        <dbReference type="ChEBI" id="CHEBI:57844"/>
        <dbReference type="ChEBI" id="CHEBI:59789"/>
        <dbReference type="ChEBI" id="CHEBI:82833"/>
        <dbReference type="ChEBI" id="CHEBI:194443"/>
        <dbReference type="EC" id="2.4.99.17"/>
    </reaction>
</comment>
<evidence type="ECO:0000256" key="6">
    <source>
        <dbReference type="ARBA" id="ARBA00022691"/>
    </source>
</evidence>
<comment type="pathway">
    <text evidence="2 13">tRNA modification; tRNA-queuosine biosynthesis.</text>
</comment>
<evidence type="ECO:0000256" key="12">
    <source>
        <dbReference type="ARBA" id="ARBA00076160"/>
    </source>
</evidence>
<evidence type="ECO:0000256" key="4">
    <source>
        <dbReference type="ARBA" id="ARBA00022490"/>
    </source>
</evidence>
<keyword evidence="4 13" id="KW-0963">Cytoplasm</keyword>
<dbReference type="Gene3D" id="2.40.10.240">
    <property type="entry name" value="QueA-like"/>
    <property type="match status" value="1"/>
</dbReference>
<keyword evidence="14" id="KW-0328">Glycosyltransferase</keyword>